<protein>
    <submittedName>
        <fullName evidence="1">Uncharacterized protein</fullName>
    </submittedName>
</protein>
<keyword evidence="2" id="KW-1185">Reference proteome</keyword>
<accession>A0A7Z0EKW8</accession>
<sequence length="37" mass="3634">MAAAPGGPTIEGVVPVPGTVVVLSGEEYIDQVDGLVP</sequence>
<dbReference type="Proteomes" id="UP000572051">
    <property type="component" value="Unassembled WGS sequence"/>
</dbReference>
<organism evidence="1 2">
    <name type="scientific">Nocardiopsis aegyptia</name>
    <dbReference type="NCBI Taxonomy" id="220378"/>
    <lineage>
        <taxon>Bacteria</taxon>
        <taxon>Bacillati</taxon>
        <taxon>Actinomycetota</taxon>
        <taxon>Actinomycetes</taxon>
        <taxon>Streptosporangiales</taxon>
        <taxon>Nocardiopsidaceae</taxon>
        <taxon>Nocardiopsis</taxon>
    </lineage>
</organism>
<comment type="caution">
    <text evidence="1">The sequence shown here is derived from an EMBL/GenBank/DDBJ whole genome shotgun (WGS) entry which is preliminary data.</text>
</comment>
<name>A0A7Z0EKW8_9ACTN</name>
<dbReference type="AlphaFoldDB" id="A0A7Z0EKW8"/>
<dbReference type="EMBL" id="JACCFS010000001">
    <property type="protein sequence ID" value="NYJ33193.1"/>
    <property type="molecule type" value="Genomic_DNA"/>
</dbReference>
<evidence type="ECO:0000313" key="2">
    <source>
        <dbReference type="Proteomes" id="UP000572051"/>
    </source>
</evidence>
<reference evidence="1 2" key="1">
    <citation type="submission" date="2020-07" db="EMBL/GenBank/DDBJ databases">
        <title>Sequencing the genomes of 1000 actinobacteria strains.</title>
        <authorList>
            <person name="Klenk H.-P."/>
        </authorList>
    </citation>
    <scope>NUCLEOTIDE SEQUENCE [LARGE SCALE GENOMIC DNA]</scope>
    <source>
        <strain evidence="1 2">DSM 44442</strain>
    </source>
</reference>
<proteinExistence type="predicted"/>
<gene>
    <name evidence="1" type="ORF">HNR10_001074</name>
</gene>
<evidence type="ECO:0000313" key="1">
    <source>
        <dbReference type="EMBL" id="NYJ33193.1"/>
    </source>
</evidence>